<evidence type="ECO:0000256" key="2">
    <source>
        <dbReference type="ARBA" id="ARBA00005988"/>
    </source>
</evidence>
<dbReference type="EMBL" id="MLAK01001359">
    <property type="protein sequence ID" value="OHS93991.1"/>
    <property type="molecule type" value="Genomic_DNA"/>
</dbReference>
<protein>
    <submittedName>
        <fullName evidence="5">Clan MC, family M14, Zinc carboxypeptidase-like metallopeptidase</fullName>
    </submittedName>
</protein>
<comment type="similarity">
    <text evidence="2 3">Belongs to the peptidase M14 family.</text>
</comment>
<evidence type="ECO:0000259" key="4">
    <source>
        <dbReference type="PROSITE" id="PS52035"/>
    </source>
</evidence>
<evidence type="ECO:0000313" key="5">
    <source>
        <dbReference type="EMBL" id="OHS93991.1"/>
    </source>
</evidence>
<feature type="active site" description="Proton donor/acceptor" evidence="3">
    <location>
        <position position="469"/>
    </location>
</feature>
<reference evidence="5" key="1">
    <citation type="submission" date="2016-10" db="EMBL/GenBank/DDBJ databases">
        <authorList>
            <person name="Benchimol M."/>
            <person name="Almeida L.G."/>
            <person name="Vasconcelos A.T."/>
            <person name="Perreira-Neves A."/>
            <person name="Rosa I.A."/>
            <person name="Tasca T."/>
            <person name="Bogo M.R."/>
            <person name="de Souza W."/>
        </authorList>
    </citation>
    <scope>NUCLEOTIDE SEQUENCE [LARGE SCALE GENOMIC DNA]</scope>
    <source>
        <strain evidence="5">K</strain>
    </source>
</reference>
<dbReference type="Pfam" id="PF00246">
    <property type="entry name" value="Peptidase_M14"/>
    <property type="match status" value="1"/>
</dbReference>
<dbReference type="AlphaFoldDB" id="A0A1J4J715"/>
<dbReference type="GO" id="GO:0004181">
    <property type="term" value="F:metallocarboxypeptidase activity"/>
    <property type="evidence" value="ECO:0007669"/>
    <property type="project" value="InterPro"/>
</dbReference>
<name>A0A1J4J715_9EUKA</name>
<keyword evidence="6" id="KW-1185">Reference proteome</keyword>
<accession>A0A1J4J715</accession>
<dbReference type="GO" id="GO:0006508">
    <property type="term" value="P:proteolysis"/>
    <property type="evidence" value="ECO:0007669"/>
    <property type="project" value="InterPro"/>
</dbReference>
<evidence type="ECO:0000256" key="3">
    <source>
        <dbReference type="PROSITE-ProRule" id="PRU01379"/>
    </source>
</evidence>
<gene>
    <name evidence="5" type="ORF">TRFO_11483</name>
</gene>
<evidence type="ECO:0000313" key="6">
    <source>
        <dbReference type="Proteomes" id="UP000179807"/>
    </source>
</evidence>
<dbReference type="GeneID" id="94830763"/>
<dbReference type="Gene3D" id="3.40.630.10">
    <property type="entry name" value="Zn peptidases"/>
    <property type="match status" value="1"/>
</dbReference>
<dbReference type="OrthoDB" id="10253041at2759"/>
<sequence>MENSSLPEYQCKPLERLEKPITMQLPNNHPAAKMIPCTFKEMCLEDFRDENTLIYDPITPVPAKEGDPIFSGDFECGNLGQVFRIGENKYEIHLLPDPNDQQTAQWFFFKAENLKPGEYFFMIVGFYRQCNLHWKGSQVCSYSEAAARRGIGWQRIGDEMNYFKTKSGKFPEWTWTFKFTVEELDNMFFAHSYPYTFTDQMNCLGKLQPLCRPSTLCQSLGGIDVPVIFWDAEEQKCVDIEPYMKEAREIKNTAPEIRVEEISEFDDFTVQTLRKWGRDNPGEGRKYDRKPVIIIAARTHPGETNSSYAMEGLLQTLFAKNEFGLELRRNFSWLLIPMVNPDGAICGFYRPSLSGNDINRVWKSPDPLMHPIADNVLKLIEVIQKTRPTPFFLDFHGHTAACNSFVYGFMNENNPAIYSAERVFPLLMTKHTPLFSNEMCSYLKQELYEGTMRVVIRRRFHIIFAYTLEMSYGGSDFGTRHDTQFTPHDYRSVGEATARCIADMFLKEGTLASKEVFQLIPPPPQEPINQYQVDDFSTSLSIDGKVLESEQTFFRISPHDLSTENPQSVKLSLNQLVRDVEM</sequence>
<dbReference type="InterPro" id="IPR050821">
    <property type="entry name" value="Cytosolic_carboxypeptidase"/>
</dbReference>
<dbReference type="VEuPathDB" id="TrichDB:TRFO_11483"/>
<dbReference type="SUPFAM" id="SSF53187">
    <property type="entry name" value="Zn-dependent exopeptidases"/>
    <property type="match status" value="1"/>
</dbReference>
<evidence type="ECO:0000256" key="1">
    <source>
        <dbReference type="ARBA" id="ARBA00001947"/>
    </source>
</evidence>
<organism evidence="5 6">
    <name type="scientific">Tritrichomonas foetus</name>
    <dbReference type="NCBI Taxonomy" id="1144522"/>
    <lineage>
        <taxon>Eukaryota</taxon>
        <taxon>Metamonada</taxon>
        <taxon>Parabasalia</taxon>
        <taxon>Tritrichomonadida</taxon>
        <taxon>Tritrichomonadidae</taxon>
        <taxon>Tritrichomonas</taxon>
    </lineage>
</organism>
<feature type="domain" description="Peptidase M14" evidence="4">
    <location>
        <begin position="233"/>
        <end position="505"/>
    </location>
</feature>
<dbReference type="Proteomes" id="UP000179807">
    <property type="component" value="Unassembled WGS sequence"/>
</dbReference>
<dbReference type="PROSITE" id="PS52035">
    <property type="entry name" value="PEPTIDASE_M14"/>
    <property type="match status" value="1"/>
</dbReference>
<dbReference type="InterPro" id="IPR000834">
    <property type="entry name" value="Peptidase_M14"/>
</dbReference>
<dbReference type="PANTHER" id="PTHR12756">
    <property type="entry name" value="CYTOSOLIC CARBOXYPEPTIDASE"/>
    <property type="match status" value="1"/>
</dbReference>
<proteinExistence type="inferred from homology"/>
<dbReference type="PANTHER" id="PTHR12756:SF45">
    <property type="entry name" value="CYTOSOLIC CARBOXYPEPTIDASE NNA1"/>
    <property type="match status" value="1"/>
</dbReference>
<comment type="caution">
    <text evidence="5">The sequence shown here is derived from an EMBL/GenBank/DDBJ whole genome shotgun (WGS) entry which is preliminary data.</text>
</comment>
<comment type="cofactor">
    <cofactor evidence="1">
        <name>Zn(2+)</name>
        <dbReference type="ChEBI" id="CHEBI:29105"/>
    </cofactor>
</comment>
<dbReference type="RefSeq" id="XP_068347128.1">
    <property type="nucleotide sequence ID" value="XM_068496059.1"/>
</dbReference>
<dbReference type="Gene3D" id="2.60.40.3120">
    <property type="match status" value="1"/>
</dbReference>
<dbReference type="GO" id="GO:0008270">
    <property type="term" value="F:zinc ion binding"/>
    <property type="evidence" value="ECO:0007669"/>
    <property type="project" value="InterPro"/>
</dbReference>